<dbReference type="EMBL" id="ML208326">
    <property type="protein sequence ID" value="TFK69699.1"/>
    <property type="molecule type" value="Genomic_DNA"/>
</dbReference>
<evidence type="ECO:0000313" key="2">
    <source>
        <dbReference type="Proteomes" id="UP000308600"/>
    </source>
</evidence>
<name>A0ACD3AVH2_9AGAR</name>
<accession>A0ACD3AVH2</accession>
<protein>
    <submittedName>
        <fullName evidence="1">Uncharacterized protein</fullName>
    </submittedName>
</protein>
<gene>
    <name evidence="1" type="ORF">BDN72DRAFT_959389</name>
</gene>
<evidence type="ECO:0000313" key="1">
    <source>
        <dbReference type="EMBL" id="TFK69699.1"/>
    </source>
</evidence>
<organism evidence="1 2">
    <name type="scientific">Pluteus cervinus</name>
    <dbReference type="NCBI Taxonomy" id="181527"/>
    <lineage>
        <taxon>Eukaryota</taxon>
        <taxon>Fungi</taxon>
        <taxon>Dikarya</taxon>
        <taxon>Basidiomycota</taxon>
        <taxon>Agaricomycotina</taxon>
        <taxon>Agaricomycetes</taxon>
        <taxon>Agaricomycetidae</taxon>
        <taxon>Agaricales</taxon>
        <taxon>Pluteineae</taxon>
        <taxon>Pluteaceae</taxon>
        <taxon>Pluteus</taxon>
    </lineage>
</organism>
<keyword evidence="2" id="KW-1185">Reference proteome</keyword>
<reference evidence="1 2" key="1">
    <citation type="journal article" date="2019" name="Nat. Ecol. Evol.">
        <title>Megaphylogeny resolves global patterns of mushroom evolution.</title>
        <authorList>
            <person name="Varga T."/>
            <person name="Krizsan K."/>
            <person name="Foldi C."/>
            <person name="Dima B."/>
            <person name="Sanchez-Garcia M."/>
            <person name="Sanchez-Ramirez S."/>
            <person name="Szollosi G.J."/>
            <person name="Szarkandi J.G."/>
            <person name="Papp V."/>
            <person name="Albert L."/>
            <person name="Andreopoulos W."/>
            <person name="Angelini C."/>
            <person name="Antonin V."/>
            <person name="Barry K.W."/>
            <person name="Bougher N.L."/>
            <person name="Buchanan P."/>
            <person name="Buyck B."/>
            <person name="Bense V."/>
            <person name="Catcheside P."/>
            <person name="Chovatia M."/>
            <person name="Cooper J."/>
            <person name="Damon W."/>
            <person name="Desjardin D."/>
            <person name="Finy P."/>
            <person name="Geml J."/>
            <person name="Haridas S."/>
            <person name="Hughes K."/>
            <person name="Justo A."/>
            <person name="Karasinski D."/>
            <person name="Kautmanova I."/>
            <person name="Kiss B."/>
            <person name="Kocsube S."/>
            <person name="Kotiranta H."/>
            <person name="LaButti K.M."/>
            <person name="Lechner B.E."/>
            <person name="Liimatainen K."/>
            <person name="Lipzen A."/>
            <person name="Lukacs Z."/>
            <person name="Mihaltcheva S."/>
            <person name="Morgado L.N."/>
            <person name="Niskanen T."/>
            <person name="Noordeloos M.E."/>
            <person name="Ohm R.A."/>
            <person name="Ortiz-Santana B."/>
            <person name="Ovrebo C."/>
            <person name="Racz N."/>
            <person name="Riley R."/>
            <person name="Savchenko A."/>
            <person name="Shiryaev A."/>
            <person name="Soop K."/>
            <person name="Spirin V."/>
            <person name="Szebenyi C."/>
            <person name="Tomsovsky M."/>
            <person name="Tulloss R.E."/>
            <person name="Uehling J."/>
            <person name="Grigoriev I.V."/>
            <person name="Vagvolgyi C."/>
            <person name="Papp T."/>
            <person name="Martin F.M."/>
            <person name="Miettinen O."/>
            <person name="Hibbett D.S."/>
            <person name="Nagy L.G."/>
        </authorList>
    </citation>
    <scope>NUCLEOTIDE SEQUENCE [LARGE SCALE GENOMIC DNA]</scope>
    <source>
        <strain evidence="1 2">NL-1719</strain>
    </source>
</reference>
<dbReference type="Proteomes" id="UP000308600">
    <property type="component" value="Unassembled WGS sequence"/>
</dbReference>
<proteinExistence type="predicted"/>
<sequence>MFKVPGHRRMWLVMPSMYHARVVVVGCYDVDLALTTLAVLPPIALWLVVIPSLNLAQSAGCSPSCANEPRVITTASLFTRIYPSQTLADVGVWKNGVGDALYMLMCRGGSMWMNLTRPAQWHEVVDMGERRRTWNEPTKRTRKPRRRQRDTCSHVEGILERPSQPLAKSTGWRIQPLRIRCVSMKPRRAKPTRTTAGLCTPFPLASIACPSLPLGHRNVKRLDHETMHFIFHLYINNGHYQTNLKLQTIHESF</sequence>